<name>X0ZWZ7_9ZZZZ</name>
<proteinExistence type="predicted"/>
<gene>
    <name evidence="1" type="ORF">S01H1_81214</name>
</gene>
<dbReference type="EMBL" id="BARS01054926">
    <property type="protein sequence ID" value="GAG52576.1"/>
    <property type="molecule type" value="Genomic_DNA"/>
</dbReference>
<sequence length="33" mass="3487">MGVSLGGVVQWRVWIGICDPVILRTGVGARHPG</sequence>
<dbReference type="AlphaFoldDB" id="X0ZWZ7"/>
<evidence type="ECO:0000313" key="1">
    <source>
        <dbReference type="EMBL" id="GAG52576.1"/>
    </source>
</evidence>
<reference evidence="1" key="1">
    <citation type="journal article" date="2014" name="Front. Microbiol.">
        <title>High frequency of phylogenetically diverse reductive dehalogenase-homologous genes in deep subseafloor sedimentary metagenomes.</title>
        <authorList>
            <person name="Kawai M."/>
            <person name="Futagami T."/>
            <person name="Toyoda A."/>
            <person name="Takaki Y."/>
            <person name="Nishi S."/>
            <person name="Hori S."/>
            <person name="Arai W."/>
            <person name="Tsubouchi T."/>
            <person name="Morono Y."/>
            <person name="Uchiyama I."/>
            <person name="Ito T."/>
            <person name="Fujiyama A."/>
            <person name="Inagaki F."/>
            <person name="Takami H."/>
        </authorList>
    </citation>
    <scope>NUCLEOTIDE SEQUENCE</scope>
    <source>
        <strain evidence="1">Expedition CK06-06</strain>
    </source>
</reference>
<organism evidence="1">
    <name type="scientific">marine sediment metagenome</name>
    <dbReference type="NCBI Taxonomy" id="412755"/>
    <lineage>
        <taxon>unclassified sequences</taxon>
        <taxon>metagenomes</taxon>
        <taxon>ecological metagenomes</taxon>
    </lineage>
</organism>
<accession>X0ZWZ7</accession>
<comment type="caution">
    <text evidence="1">The sequence shown here is derived from an EMBL/GenBank/DDBJ whole genome shotgun (WGS) entry which is preliminary data.</text>
</comment>
<protein>
    <submittedName>
        <fullName evidence="1">Uncharacterized protein</fullName>
    </submittedName>
</protein>
<feature type="non-terminal residue" evidence="1">
    <location>
        <position position="33"/>
    </location>
</feature>